<reference evidence="4" key="1">
    <citation type="submission" date="2021-02" db="EMBL/GenBank/DDBJ databases">
        <authorList>
            <person name="Dougan E. K."/>
            <person name="Rhodes N."/>
            <person name="Thang M."/>
            <person name="Chan C."/>
        </authorList>
    </citation>
    <scope>NUCLEOTIDE SEQUENCE</scope>
</reference>
<dbReference type="Proteomes" id="UP000649617">
    <property type="component" value="Unassembled WGS sequence"/>
</dbReference>
<evidence type="ECO:0000256" key="1">
    <source>
        <dbReference type="SAM" id="Coils"/>
    </source>
</evidence>
<organism evidence="4 5">
    <name type="scientific">Symbiodinium pilosum</name>
    <name type="common">Dinoflagellate</name>
    <dbReference type="NCBI Taxonomy" id="2952"/>
    <lineage>
        <taxon>Eukaryota</taxon>
        <taxon>Sar</taxon>
        <taxon>Alveolata</taxon>
        <taxon>Dinophyceae</taxon>
        <taxon>Suessiales</taxon>
        <taxon>Symbiodiniaceae</taxon>
        <taxon>Symbiodinium</taxon>
    </lineage>
</organism>
<dbReference type="InterPro" id="IPR035979">
    <property type="entry name" value="RBD_domain_sf"/>
</dbReference>
<dbReference type="InterPro" id="IPR007201">
    <property type="entry name" value="Mei2-like_Rrm_C"/>
</dbReference>
<keyword evidence="5" id="KW-1185">Reference proteome</keyword>
<protein>
    <submittedName>
        <fullName evidence="4">ML2 protein</fullName>
    </submittedName>
</protein>
<dbReference type="GO" id="GO:0003676">
    <property type="term" value="F:nucleic acid binding"/>
    <property type="evidence" value="ECO:0007669"/>
    <property type="project" value="InterPro"/>
</dbReference>
<comment type="caution">
    <text evidence="4">The sequence shown here is derived from an EMBL/GenBank/DDBJ whole genome shotgun (WGS) entry which is preliminary data.</text>
</comment>
<dbReference type="OrthoDB" id="417481at2759"/>
<evidence type="ECO:0000313" key="4">
    <source>
        <dbReference type="EMBL" id="CAE7592499.1"/>
    </source>
</evidence>
<dbReference type="Pfam" id="PF04059">
    <property type="entry name" value="RRM_2"/>
    <property type="match status" value="1"/>
</dbReference>
<evidence type="ECO:0000256" key="2">
    <source>
        <dbReference type="SAM" id="MobiDB-lite"/>
    </source>
</evidence>
<dbReference type="AlphaFoldDB" id="A0A812UQD7"/>
<evidence type="ECO:0000313" key="5">
    <source>
        <dbReference type="Proteomes" id="UP000649617"/>
    </source>
</evidence>
<dbReference type="CDD" id="cd12277">
    <property type="entry name" value="RRM3_MEI2_EAR1_like"/>
    <property type="match status" value="1"/>
</dbReference>
<sequence>MEATQPVGENSPSSDGGRGRLAVRRPAPVTVPPRRQREQVEPVVSPPSTVSVDSPDSPDSMGPNSPSRIVVRNTFIDVCDEFASGSDQPDSPHRGNSAPASPTQRADPWDNVDLGEGQEAGPFGAAGFLGKAPNPEDLEHYVHFGTAQDGRWLRDLASPKKVSARPRKKGAGAEAEGTSSMRLGDLLKLGIPGQPVDKDDGDNELEKQMQQLRAQQDQLLRSQLQPVLEGQMQPDIPGACLNGLGVPPAPAVSSTSGVWPGSGYRGALPGQPLLPNMEVPLAPSIHPSSGGPQLPRDLDGGCGGFPGQLPGFLQQANTFVGQDAGSRIPPHQDAGSRVPPQQVLWSQGLDTPYAGGVDWRNGPFNLASSNFAGGLMAAGGMLLAQGISSLQQQQLQLQQQQEQLERLRQSIDPQMQLQAQAAASFMQPAGCGQVDPALRGNRQLPMKKGGGRTVNAGRGGKRMMEEEAILAGRKQIFEQNMGGMLPVDVQSGMLPGAKEKAKVPLSGGGPKRTDYIKKFGGANDSMEGVPTTQPITTMMLKNIPCRKSQEEVMLTIDEEGFGGRYDFFYLPRDVKFRANLGYAFINFVTPEDAADFQNKMDGYRFPNSGSAKACIVVPAHVQGALNNLQAFKRTEVMRSNRKPFFSSVVAL</sequence>
<keyword evidence="1" id="KW-0175">Coiled coil</keyword>
<dbReference type="SUPFAM" id="SSF54928">
    <property type="entry name" value="RNA-binding domain, RBD"/>
    <property type="match status" value="1"/>
</dbReference>
<dbReference type="Gene3D" id="3.30.70.330">
    <property type="match status" value="1"/>
</dbReference>
<gene>
    <name evidence="4" type="primary">ML2</name>
    <name evidence="4" type="ORF">SPIL2461_LOCUS15778</name>
</gene>
<dbReference type="InterPro" id="IPR012677">
    <property type="entry name" value="Nucleotide-bd_a/b_plait_sf"/>
</dbReference>
<feature type="coiled-coil region" evidence="1">
    <location>
        <begin position="198"/>
        <end position="225"/>
    </location>
</feature>
<dbReference type="EMBL" id="CAJNIZ010039624">
    <property type="protein sequence ID" value="CAE7592499.1"/>
    <property type="molecule type" value="Genomic_DNA"/>
</dbReference>
<accession>A0A812UQD7</accession>
<feature type="compositionally biased region" description="Low complexity" evidence="2">
    <location>
        <begin position="41"/>
        <end position="67"/>
    </location>
</feature>
<proteinExistence type="predicted"/>
<name>A0A812UQD7_SYMPI</name>
<feature type="region of interest" description="Disordered" evidence="2">
    <location>
        <begin position="157"/>
        <end position="179"/>
    </location>
</feature>
<feature type="region of interest" description="Disordered" evidence="2">
    <location>
        <begin position="1"/>
        <end position="126"/>
    </location>
</feature>
<feature type="domain" description="Mei2-like C-terminal RNA recognition motif" evidence="3">
    <location>
        <begin position="536"/>
        <end position="626"/>
    </location>
</feature>
<evidence type="ECO:0000259" key="3">
    <source>
        <dbReference type="Pfam" id="PF04059"/>
    </source>
</evidence>